<feature type="region of interest" description="Disordered" evidence="1">
    <location>
        <begin position="32"/>
        <end position="114"/>
    </location>
</feature>
<feature type="compositionally biased region" description="Low complexity" evidence="1">
    <location>
        <begin position="84"/>
        <end position="96"/>
    </location>
</feature>
<protein>
    <submittedName>
        <fullName evidence="2">Uncharacterized protein</fullName>
    </submittedName>
</protein>
<feature type="non-terminal residue" evidence="2">
    <location>
        <position position="1"/>
    </location>
</feature>
<reference evidence="2" key="1">
    <citation type="submission" date="2015-04" db="EMBL/GenBank/DDBJ databases">
        <title>The genome sequence of the plant pathogenic Rhizarian Plasmodiophora brassicae reveals insights in its biotrophic life cycle and the origin of chitin synthesis.</title>
        <authorList>
            <person name="Schwelm A."/>
            <person name="Fogelqvist J."/>
            <person name="Knaust A."/>
            <person name="Julke S."/>
            <person name="Lilja T."/>
            <person name="Dhandapani V."/>
            <person name="Bonilla-Rosso G."/>
            <person name="Karlsson M."/>
            <person name="Shevchenko A."/>
            <person name="Choi S.R."/>
            <person name="Kim H.G."/>
            <person name="Park J.Y."/>
            <person name="Lim Y.P."/>
            <person name="Ludwig-Muller J."/>
            <person name="Dixelius C."/>
        </authorList>
    </citation>
    <scope>NUCLEOTIDE SEQUENCE</scope>
    <source>
        <tissue evidence="2">Potato root galls</tissue>
    </source>
</reference>
<feature type="non-terminal residue" evidence="2">
    <location>
        <position position="170"/>
    </location>
</feature>
<name>A0A0H5QQU0_9EUKA</name>
<organism evidence="2">
    <name type="scientific">Spongospora subterranea</name>
    <dbReference type="NCBI Taxonomy" id="70186"/>
    <lineage>
        <taxon>Eukaryota</taxon>
        <taxon>Sar</taxon>
        <taxon>Rhizaria</taxon>
        <taxon>Endomyxa</taxon>
        <taxon>Phytomyxea</taxon>
        <taxon>Plasmodiophorida</taxon>
        <taxon>Plasmodiophoridae</taxon>
        <taxon>Spongospora</taxon>
    </lineage>
</organism>
<dbReference type="AlphaFoldDB" id="A0A0H5QQU0"/>
<feature type="compositionally biased region" description="Polar residues" evidence="1">
    <location>
        <begin position="141"/>
        <end position="155"/>
    </location>
</feature>
<feature type="region of interest" description="Disordered" evidence="1">
    <location>
        <begin position="131"/>
        <end position="170"/>
    </location>
</feature>
<dbReference type="EMBL" id="HACM01003941">
    <property type="protein sequence ID" value="CRZ04383.1"/>
    <property type="molecule type" value="Transcribed_RNA"/>
</dbReference>
<feature type="compositionally biased region" description="Polar residues" evidence="1">
    <location>
        <begin position="60"/>
        <end position="78"/>
    </location>
</feature>
<proteinExistence type="predicted"/>
<accession>A0A0H5QQU0</accession>
<sequence length="170" mass="18473">VLSKGDILSMLSSHLTPSHLLDLLHLRSDRHLDPAPASSPPTFPPISLNQSDRISPQEPSPQTRARSTGLWSSFTSGRSDQSKSKSVWSSGSKTASNTDSHSKHKIYRVSSTKENRTGRRLRILPILAGSGPKPIRLLQTGKGTSNKSPQLLDTSISREKERSQAVSIGT</sequence>
<evidence type="ECO:0000256" key="1">
    <source>
        <dbReference type="SAM" id="MobiDB-lite"/>
    </source>
</evidence>
<evidence type="ECO:0000313" key="2">
    <source>
        <dbReference type="EMBL" id="CRZ04383.1"/>
    </source>
</evidence>